<evidence type="ECO:0000259" key="7">
    <source>
        <dbReference type="Pfam" id="PF05028"/>
    </source>
</evidence>
<feature type="active site" evidence="4">
    <location>
        <position position="358"/>
    </location>
</feature>
<dbReference type="EMBL" id="FN654424">
    <property type="protein sequence ID" value="CBY33522.1"/>
    <property type="molecule type" value="Genomic_DNA"/>
</dbReference>
<dbReference type="GO" id="GO:0006282">
    <property type="term" value="P:regulation of DNA repair"/>
    <property type="evidence" value="ECO:0007669"/>
    <property type="project" value="InterPro"/>
</dbReference>
<gene>
    <name evidence="9" type="ORF">GSOID_T00021443001</name>
</gene>
<dbReference type="GO" id="GO:1990966">
    <property type="term" value="P:ATP generation from poly-ADP-D-ribose"/>
    <property type="evidence" value="ECO:0007669"/>
    <property type="project" value="TreeGrafter"/>
</dbReference>
<dbReference type="GO" id="GO:0005975">
    <property type="term" value="P:carbohydrate metabolic process"/>
    <property type="evidence" value="ECO:0007669"/>
    <property type="project" value="InterPro"/>
</dbReference>
<dbReference type="GO" id="GO:0009225">
    <property type="term" value="P:nucleotide-sugar metabolic process"/>
    <property type="evidence" value="ECO:0007669"/>
    <property type="project" value="TreeGrafter"/>
</dbReference>
<dbReference type="GO" id="GO:0005737">
    <property type="term" value="C:cytoplasm"/>
    <property type="evidence" value="ECO:0007669"/>
    <property type="project" value="TreeGrafter"/>
</dbReference>
<dbReference type="GO" id="GO:0005634">
    <property type="term" value="C:nucleus"/>
    <property type="evidence" value="ECO:0007669"/>
    <property type="project" value="TreeGrafter"/>
</dbReference>
<evidence type="ECO:0000256" key="3">
    <source>
        <dbReference type="ARBA" id="ARBA00022801"/>
    </source>
</evidence>
<feature type="region of interest" description="Disordered" evidence="6">
    <location>
        <begin position="1"/>
        <end position="55"/>
    </location>
</feature>
<evidence type="ECO:0000259" key="8">
    <source>
        <dbReference type="Pfam" id="PF20811"/>
    </source>
</evidence>
<feature type="domain" description="PARG catalytic Macro" evidence="7">
    <location>
        <begin position="316"/>
        <end position="509"/>
    </location>
</feature>
<dbReference type="InterPro" id="IPR048362">
    <property type="entry name" value="PARG_helical"/>
</dbReference>
<evidence type="ECO:0000313" key="9">
    <source>
        <dbReference type="EMBL" id="CBY33522.1"/>
    </source>
</evidence>
<proteinExistence type="inferred from homology"/>
<evidence type="ECO:0000256" key="5">
    <source>
        <dbReference type="PIRSR" id="PIRSR607724-2"/>
    </source>
</evidence>
<feature type="binding site" evidence="5">
    <location>
        <position position="397"/>
    </location>
    <ligand>
        <name>substrate</name>
    </ligand>
</feature>
<accession>E4YDB1</accession>
<dbReference type="AlphaFoldDB" id="E4YDB1"/>
<dbReference type="Pfam" id="PF05028">
    <property type="entry name" value="PARG_cat_C"/>
    <property type="match status" value="1"/>
</dbReference>
<organism evidence="9">
    <name type="scientific">Oikopleura dioica</name>
    <name type="common">Tunicate</name>
    <dbReference type="NCBI Taxonomy" id="34765"/>
    <lineage>
        <taxon>Eukaryota</taxon>
        <taxon>Metazoa</taxon>
        <taxon>Chordata</taxon>
        <taxon>Tunicata</taxon>
        <taxon>Appendicularia</taxon>
        <taxon>Copelata</taxon>
        <taxon>Oikopleuridae</taxon>
        <taxon>Oikopleura</taxon>
    </lineage>
</organism>
<dbReference type="GO" id="GO:0004649">
    <property type="term" value="F:poly(ADP-ribose) glycohydrolase activity"/>
    <property type="evidence" value="ECO:0007669"/>
    <property type="project" value="UniProtKB-EC"/>
</dbReference>
<protein>
    <recommendedName>
        <fullName evidence="2">poly(ADP-ribose) glycohydrolase</fullName>
        <ecNumber evidence="2">3.2.1.143</ecNumber>
    </recommendedName>
</protein>
<evidence type="ECO:0000256" key="2">
    <source>
        <dbReference type="ARBA" id="ARBA00012255"/>
    </source>
</evidence>
<evidence type="ECO:0000256" key="4">
    <source>
        <dbReference type="PIRSR" id="PIRSR607724-1"/>
    </source>
</evidence>
<feature type="binding site" evidence="5">
    <location>
        <position position="342"/>
    </location>
    <ligand>
        <name>substrate</name>
    </ligand>
</feature>
<name>E4YDB1_OIKDI</name>
<dbReference type="EC" id="3.2.1.143" evidence="2"/>
<reference evidence="9" key="1">
    <citation type="journal article" date="2010" name="Science">
        <title>Plasticity of animal genome architecture unmasked by rapid evolution of a pelagic tunicate.</title>
        <authorList>
            <person name="Denoeud F."/>
            <person name="Henriet S."/>
            <person name="Mungpakdee S."/>
            <person name="Aury J.M."/>
            <person name="Da Silva C."/>
            <person name="Brinkmann H."/>
            <person name="Mikhaleva J."/>
            <person name="Olsen L.C."/>
            <person name="Jubin C."/>
            <person name="Canestro C."/>
            <person name="Bouquet J.M."/>
            <person name="Danks G."/>
            <person name="Poulain J."/>
            <person name="Campsteijn C."/>
            <person name="Adamski M."/>
            <person name="Cross I."/>
            <person name="Yadetie F."/>
            <person name="Muffato M."/>
            <person name="Louis A."/>
            <person name="Butcher S."/>
            <person name="Tsagkogeorga G."/>
            <person name="Konrad A."/>
            <person name="Singh S."/>
            <person name="Jensen M.F."/>
            <person name="Cong E.H."/>
            <person name="Eikeseth-Otteraa H."/>
            <person name="Noel B."/>
            <person name="Anthouard V."/>
            <person name="Porcel B.M."/>
            <person name="Kachouri-Lafond R."/>
            <person name="Nishino A."/>
            <person name="Ugolini M."/>
            <person name="Chourrout P."/>
            <person name="Nishida H."/>
            <person name="Aasland R."/>
            <person name="Huzurbazar S."/>
            <person name="Westhof E."/>
            <person name="Delsuc F."/>
            <person name="Lehrach H."/>
            <person name="Reinhardt R."/>
            <person name="Weissenbach J."/>
            <person name="Roy S.W."/>
            <person name="Artiguenave F."/>
            <person name="Postlethwait J.H."/>
            <person name="Manak J.R."/>
            <person name="Thompson E.M."/>
            <person name="Jaillon O."/>
            <person name="Du Pasquier L."/>
            <person name="Boudinot P."/>
            <person name="Liberles D.A."/>
            <person name="Volff J.N."/>
            <person name="Philippe H."/>
            <person name="Lenhard B."/>
            <person name="Roest Crollius H."/>
            <person name="Wincker P."/>
            <person name="Chourrout D."/>
        </authorList>
    </citation>
    <scope>NUCLEOTIDE SEQUENCE [LARGE SCALE GENOMIC DNA]</scope>
</reference>
<feature type="active site" evidence="4">
    <location>
        <position position="339"/>
    </location>
</feature>
<feature type="binding site" evidence="5">
    <location>
        <position position="356"/>
    </location>
    <ligand>
        <name>substrate</name>
    </ligand>
</feature>
<comment type="similarity">
    <text evidence="1">Belongs to the poly(ADP-ribose) glycohydrolase family.</text>
</comment>
<feature type="domain" description="PARG helical" evidence="8">
    <location>
        <begin position="177"/>
        <end position="296"/>
    </location>
</feature>
<dbReference type="InterPro" id="IPR007724">
    <property type="entry name" value="Poly_GlycHdrlase"/>
</dbReference>
<feature type="compositionally biased region" description="Basic and acidic residues" evidence="6">
    <location>
        <begin position="23"/>
        <end position="46"/>
    </location>
</feature>
<sequence length="563" mass="64886">MNDEESEGKQQQITHFFRKRKRSSDSIESKKICVDESMQRIDHQNESDDDQRDFPTFSEKVEKFPKWKELRRKENCQFLFDVDSPDLAPYPKTFADKWDANHVRMPFSLENTKKMSRYGGLSSVLVPKRKEIMDGIGKYQQPIENPVELLEAIQKYSKEVKDISLIDRFFEAHASIDESTDFFENILPKMQKMVAKAPEILTQAPRLLKNGLRKEQMIWMTQEQCAHMLVLSFFCCWPKRAGRNAKEEYTRFNEINFTRFLSLNPTRSVIAKLRCIIQYFKSVTESMPKGVISFKRTFDRAIPNLDDPEFDFTEADWTPCKVVGKGLIEDDGAEFIQADFANKFIGGGTLGRGCVQEEIRFMICPELIITQLLCEEMKKEESIIVTGVQRFSRYTGYADSFRFDGAYEDPLVHHRDCYGRIPTEVFAIDAVNYVYPYPGDSPHDQFSARSIKRDILKAYTAFKGCTPATIATGNWGCGAFGGDPELKFVIQMIAAALAKRPLHYFCFDDLMTPTGPKLSETLDGIKSSIIKKSIPFVFELLTDYMPLRNGQEKFSEYLKNQDP</sequence>
<dbReference type="PANTHER" id="PTHR12837:SF15">
    <property type="entry name" value="POLY(ADP-RIBOSE) GLYCOHYDROLASE"/>
    <property type="match status" value="1"/>
</dbReference>
<evidence type="ECO:0000256" key="1">
    <source>
        <dbReference type="ARBA" id="ARBA00009545"/>
    </source>
</evidence>
<feature type="active site" evidence="4">
    <location>
        <position position="357"/>
    </location>
</feature>
<dbReference type="InterPro" id="IPR046372">
    <property type="entry name" value="PARG_cat_C"/>
</dbReference>
<dbReference type="Proteomes" id="UP000011014">
    <property type="component" value="Unassembled WGS sequence"/>
</dbReference>
<keyword evidence="3" id="KW-0378">Hydrolase</keyword>
<evidence type="ECO:0000256" key="6">
    <source>
        <dbReference type="SAM" id="MobiDB-lite"/>
    </source>
</evidence>
<dbReference type="PANTHER" id="PTHR12837">
    <property type="entry name" value="POLY ADP-RIBOSE GLYCOHYDROLASE"/>
    <property type="match status" value="1"/>
</dbReference>
<dbReference type="Pfam" id="PF20811">
    <property type="entry name" value="PARG_cat_N"/>
    <property type="match status" value="1"/>
</dbReference>